<organism evidence="5 6">
    <name type="scientific">Trebonia kvetii</name>
    <dbReference type="NCBI Taxonomy" id="2480626"/>
    <lineage>
        <taxon>Bacteria</taxon>
        <taxon>Bacillati</taxon>
        <taxon>Actinomycetota</taxon>
        <taxon>Actinomycetes</taxon>
        <taxon>Streptosporangiales</taxon>
        <taxon>Treboniaceae</taxon>
        <taxon>Trebonia</taxon>
    </lineage>
</organism>
<dbReference type="OrthoDB" id="9806149at2"/>
<dbReference type="GO" id="GO:0015807">
    <property type="term" value="P:L-amino acid transport"/>
    <property type="evidence" value="ECO:0007669"/>
    <property type="project" value="TreeGrafter"/>
</dbReference>
<evidence type="ECO:0000313" key="6">
    <source>
        <dbReference type="Proteomes" id="UP000460272"/>
    </source>
</evidence>
<gene>
    <name evidence="5" type="ORF">EAS64_41800</name>
</gene>
<evidence type="ECO:0000256" key="3">
    <source>
        <dbReference type="ARBA" id="ARBA00022970"/>
    </source>
</evidence>
<dbReference type="InterPro" id="IPR052156">
    <property type="entry name" value="BCAA_Transport_ATP-bd_LivF"/>
</dbReference>
<dbReference type="PROSITE" id="PS00211">
    <property type="entry name" value="ABC_TRANSPORTER_1"/>
    <property type="match status" value="1"/>
</dbReference>
<proteinExistence type="inferred from homology"/>
<comment type="similarity">
    <text evidence="1">Belongs to the ABC transporter superfamily.</text>
</comment>
<dbReference type="Proteomes" id="UP000460272">
    <property type="component" value="Unassembled WGS sequence"/>
</dbReference>
<dbReference type="GO" id="GO:0005524">
    <property type="term" value="F:ATP binding"/>
    <property type="evidence" value="ECO:0007669"/>
    <property type="project" value="UniProtKB-KW"/>
</dbReference>
<dbReference type="PANTHER" id="PTHR43820">
    <property type="entry name" value="HIGH-AFFINITY BRANCHED-CHAIN AMINO ACID TRANSPORT ATP-BINDING PROTEIN LIVF"/>
    <property type="match status" value="1"/>
</dbReference>
<keyword evidence="5" id="KW-0547">Nucleotide-binding</keyword>
<dbReference type="EMBL" id="RPFW01000013">
    <property type="protein sequence ID" value="TVY99102.1"/>
    <property type="molecule type" value="Genomic_DNA"/>
</dbReference>
<keyword evidence="3" id="KW-0029">Amino-acid transport</keyword>
<dbReference type="RefSeq" id="WP_145862273.1">
    <property type="nucleotide sequence ID" value="NZ_RPFW01000013.1"/>
</dbReference>
<keyword evidence="6" id="KW-1185">Reference proteome</keyword>
<dbReference type="GO" id="GO:0015658">
    <property type="term" value="F:branched-chain amino acid transmembrane transporter activity"/>
    <property type="evidence" value="ECO:0007669"/>
    <property type="project" value="TreeGrafter"/>
</dbReference>
<dbReference type="InterPro" id="IPR027417">
    <property type="entry name" value="P-loop_NTPase"/>
</dbReference>
<reference evidence="5 6" key="1">
    <citation type="submission" date="2018-11" db="EMBL/GenBank/DDBJ databases">
        <title>Trebonia kvetii gen.nov., sp.nov., a novel acidophilic actinobacterium, and proposal of the new actinobacterial family Treboniaceae fam. nov.</title>
        <authorList>
            <person name="Rapoport D."/>
            <person name="Sagova-Mareckova M."/>
            <person name="Sedlacek I."/>
            <person name="Provaznik J."/>
            <person name="Kralova S."/>
            <person name="Pavlinic D."/>
            <person name="Benes V."/>
            <person name="Kopecky J."/>
        </authorList>
    </citation>
    <scope>NUCLEOTIDE SEQUENCE [LARGE SCALE GENOMIC DNA]</scope>
    <source>
        <strain evidence="5 6">15Tr583</strain>
    </source>
</reference>
<dbReference type="PROSITE" id="PS50893">
    <property type="entry name" value="ABC_TRANSPORTER_2"/>
    <property type="match status" value="1"/>
</dbReference>
<dbReference type="InterPro" id="IPR003439">
    <property type="entry name" value="ABC_transporter-like_ATP-bd"/>
</dbReference>
<dbReference type="AlphaFoldDB" id="A0A6P2BKZ0"/>
<dbReference type="SUPFAM" id="SSF52540">
    <property type="entry name" value="P-loop containing nucleoside triphosphate hydrolases"/>
    <property type="match status" value="1"/>
</dbReference>
<feature type="domain" description="ABC transporter" evidence="4">
    <location>
        <begin position="4"/>
        <end position="219"/>
    </location>
</feature>
<keyword evidence="2" id="KW-0813">Transport</keyword>
<sequence>MSALAVTGMSVAYGNVVAVHDATFTVTEGDACAITGPNGNGKSSILMGVTGMVRRRGEVSIFGAPARNGDVKWAARHGLTLVPERRQLYPELAAADNIILGCYTWTKSIGKARRSDAYGRAVDLFPELKPHLKQAAGTLSGGEQQMVAIARGLAANPKILAVDEPCLGLAEAVAKRVYDALAQIHAAGTTLIIVEEAPRRALTLCNRRVEVRNGMAGAA</sequence>
<protein>
    <submittedName>
        <fullName evidence="5">ATP-binding cassette domain-containing protein</fullName>
    </submittedName>
</protein>
<accession>A0A6P2BKZ0</accession>
<dbReference type="GO" id="GO:0016887">
    <property type="term" value="F:ATP hydrolysis activity"/>
    <property type="evidence" value="ECO:0007669"/>
    <property type="project" value="InterPro"/>
</dbReference>
<comment type="caution">
    <text evidence="5">The sequence shown here is derived from an EMBL/GenBank/DDBJ whole genome shotgun (WGS) entry which is preliminary data.</text>
</comment>
<evidence type="ECO:0000256" key="1">
    <source>
        <dbReference type="ARBA" id="ARBA00005417"/>
    </source>
</evidence>
<dbReference type="InterPro" id="IPR017871">
    <property type="entry name" value="ABC_transporter-like_CS"/>
</dbReference>
<evidence type="ECO:0000313" key="5">
    <source>
        <dbReference type="EMBL" id="TVY99102.1"/>
    </source>
</evidence>
<keyword evidence="5" id="KW-0067">ATP-binding</keyword>
<name>A0A6P2BKZ0_9ACTN</name>
<dbReference type="Pfam" id="PF00005">
    <property type="entry name" value="ABC_tran"/>
    <property type="match status" value="1"/>
</dbReference>
<evidence type="ECO:0000259" key="4">
    <source>
        <dbReference type="PROSITE" id="PS50893"/>
    </source>
</evidence>
<evidence type="ECO:0000256" key="2">
    <source>
        <dbReference type="ARBA" id="ARBA00022448"/>
    </source>
</evidence>
<dbReference type="Gene3D" id="3.40.50.300">
    <property type="entry name" value="P-loop containing nucleotide triphosphate hydrolases"/>
    <property type="match status" value="1"/>
</dbReference>
<dbReference type="PANTHER" id="PTHR43820:SF6">
    <property type="entry name" value="ABC TRANSPORTER ATP-BINDING PROTEIN"/>
    <property type="match status" value="1"/>
</dbReference>